<accession>A0AB36RBY2</accession>
<organism evidence="7 8">
    <name type="scientific">Mesorhizobium mediterraneum</name>
    <dbReference type="NCBI Taxonomy" id="43617"/>
    <lineage>
        <taxon>Bacteria</taxon>
        <taxon>Pseudomonadati</taxon>
        <taxon>Pseudomonadota</taxon>
        <taxon>Alphaproteobacteria</taxon>
        <taxon>Hyphomicrobiales</taxon>
        <taxon>Phyllobacteriaceae</taxon>
        <taxon>Mesorhizobium</taxon>
    </lineage>
</organism>
<comment type="caution">
    <text evidence="7">The sequence shown here is derived from an EMBL/GenBank/DDBJ whole genome shotgun (WGS) entry which is preliminary data.</text>
</comment>
<evidence type="ECO:0000256" key="5">
    <source>
        <dbReference type="ARBA" id="ARBA00030918"/>
    </source>
</evidence>
<sequence>MSLSQAFREKSFDDLPGWDEDNHLAAFAAFRRSAFHVLTKPYRSGGLGVDFNAFTDAYAAARTVPPTDRAQARAFFERHFIPAHIRAEGSGAGLVTGFYEPVVDASPVRTERFTVPLLSRPADLVDIDDVNRPPGIDLYLAFGRETPNGPVEYFDRGEIERGALAGEGLAGKSLAGKGLEIAWLADKVDAFFIHVQGSARLTMTDGRLCRVTYAAKSGQRFTGPGMILSELGEIPLQAVTMQSIRAWFKAHPDRIDEILWRNRSYIFFREISLSEAGVDDPELGPIAAAKVPLTPGRSVAVDRLLHTFGTPFYIDAPSLTAFDRKPFRRLMIAQDTGSAITGPARGDLFAGTGDAAGEIAGVVRNPADFYALIPRPLVREAGR</sequence>
<dbReference type="GO" id="GO:0008933">
    <property type="term" value="F:peptidoglycan lytic transglycosylase activity"/>
    <property type="evidence" value="ECO:0007669"/>
    <property type="project" value="TreeGrafter"/>
</dbReference>
<evidence type="ECO:0000259" key="6">
    <source>
        <dbReference type="SMART" id="SM00925"/>
    </source>
</evidence>
<keyword evidence="8" id="KW-1185">Reference proteome</keyword>
<reference evidence="8" key="1">
    <citation type="submission" date="2017-08" db="EMBL/GenBank/DDBJ databases">
        <title>Mesorhizobium wenxinae sp. nov., a novel rhizobial species isolated from root nodules of chickpea (Cicer arietinum L.).</title>
        <authorList>
            <person name="Zhang J."/>
        </authorList>
    </citation>
    <scope>NUCLEOTIDE SEQUENCE [LARGE SCALE GENOMIC DNA]</scope>
    <source>
        <strain evidence="8">USDA 3392</strain>
    </source>
</reference>
<dbReference type="GO" id="GO:0009253">
    <property type="term" value="P:peptidoglycan catabolic process"/>
    <property type="evidence" value="ECO:0007669"/>
    <property type="project" value="TreeGrafter"/>
</dbReference>
<evidence type="ECO:0000256" key="1">
    <source>
        <dbReference type="ARBA" id="ARBA00001420"/>
    </source>
</evidence>
<dbReference type="Proteomes" id="UP000216215">
    <property type="component" value="Unassembled WGS sequence"/>
</dbReference>
<dbReference type="CDD" id="cd14668">
    <property type="entry name" value="mlta_B"/>
    <property type="match status" value="1"/>
</dbReference>
<evidence type="ECO:0000256" key="2">
    <source>
        <dbReference type="ARBA" id="ARBA00012587"/>
    </source>
</evidence>
<dbReference type="PANTHER" id="PTHR30124">
    <property type="entry name" value="MEMBRANE-BOUND LYTIC MUREIN TRANSGLYCOSYLASE A"/>
    <property type="match status" value="1"/>
</dbReference>
<dbReference type="CDD" id="cd14485">
    <property type="entry name" value="mltA_like_LT_A"/>
    <property type="match status" value="1"/>
</dbReference>
<dbReference type="SMART" id="SM00925">
    <property type="entry name" value="MltA"/>
    <property type="match status" value="1"/>
</dbReference>
<dbReference type="EMBL" id="NPKI01000015">
    <property type="protein sequence ID" value="PAQ02159.1"/>
    <property type="molecule type" value="Genomic_DNA"/>
</dbReference>
<dbReference type="InterPro" id="IPR026044">
    <property type="entry name" value="MltA"/>
</dbReference>
<dbReference type="GO" id="GO:0009254">
    <property type="term" value="P:peptidoglycan turnover"/>
    <property type="evidence" value="ECO:0007669"/>
    <property type="project" value="InterPro"/>
</dbReference>
<dbReference type="Pfam" id="PF03562">
    <property type="entry name" value="MltA"/>
    <property type="match status" value="1"/>
</dbReference>
<evidence type="ECO:0000313" key="8">
    <source>
        <dbReference type="Proteomes" id="UP000216215"/>
    </source>
</evidence>
<keyword evidence="4" id="KW-0961">Cell wall biogenesis/degradation</keyword>
<dbReference type="GO" id="GO:0071555">
    <property type="term" value="P:cell wall organization"/>
    <property type="evidence" value="ECO:0007669"/>
    <property type="project" value="UniProtKB-KW"/>
</dbReference>
<dbReference type="EC" id="4.2.2.n1" evidence="2"/>
<dbReference type="GO" id="GO:0019867">
    <property type="term" value="C:outer membrane"/>
    <property type="evidence" value="ECO:0007669"/>
    <property type="project" value="InterPro"/>
</dbReference>
<dbReference type="InterPro" id="IPR005300">
    <property type="entry name" value="MltA_B"/>
</dbReference>
<evidence type="ECO:0000256" key="3">
    <source>
        <dbReference type="ARBA" id="ARBA00023239"/>
    </source>
</evidence>
<dbReference type="RefSeq" id="WP_095484774.1">
    <property type="nucleotide sequence ID" value="NZ_CP088151.1"/>
</dbReference>
<name>A0AB36RBY2_9HYPH</name>
<dbReference type="PANTHER" id="PTHR30124:SF0">
    <property type="entry name" value="MEMBRANE-BOUND LYTIC MUREIN TRANSGLYCOSYLASE A"/>
    <property type="match status" value="1"/>
</dbReference>
<dbReference type="Gene3D" id="2.40.40.10">
    <property type="entry name" value="RlpA-like domain"/>
    <property type="match status" value="1"/>
</dbReference>
<feature type="domain" description="Lytic transglycosylase MltA" evidence="6">
    <location>
        <begin position="102"/>
        <end position="269"/>
    </location>
</feature>
<dbReference type="PIRSF" id="PIRSF019422">
    <property type="entry name" value="MltA"/>
    <property type="match status" value="1"/>
</dbReference>
<dbReference type="SUPFAM" id="SSF50685">
    <property type="entry name" value="Barwin-like endoglucanases"/>
    <property type="match status" value="1"/>
</dbReference>
<comment type="catalytic activity">
    <reaction evidence="1">
        <text>Exolytic cleavage of the (1-&gt;4)-beta-glycosidic linkage between N-acetylmuramic acid (MurNAc) and N-acetylglucosamine (GlcNAc) residues in peptidoglycan, from either the reducing or the non-reducing ends of the peptidoglycan chains, with concomitant formation of a 1,6-anhydrobond in the MurNAc residue.</text>
        <dbReference type="EC" id="4.2.2.n1"/>
    </reaction>
</comment>
<evidence type="ECO:0000256" key="4">
    <source>
        <dbReference type="ARBA" id="ARBA00023316"/>
    </source>
</evidence>
<evidence type="ECO:0000313" key="7">
    <source>
        <dbReference type="EMBL" id="PAQ02159.1"/>
    </source>
</evidence>
<dbReference type="Gene3D" id="2.40.240.50">
    <property type="entry name" value="Barwin-like endoglucanases"/>
    <property type="match status" value="1"/>
</dbReference>
<dbReference type="InterPro" id="IPR036908">
    <property type="entry name" value="RlpA-like_sf"/>
</dbReference>
<keyword evidence="3" id="KW-0456">Lyase</keyword>
<protein>
    <recommendedName>
        <fullName evidence="2">peptidoglycan lytic exotransglycosylase</fullName>
        <ecNumber evidence="2">4.2.2.n1</ecNumber>
    </recommendedName>
    <alternativeName>
        <fullName evidence="5">Murein hydrolase A</fullName>
    </alternativeName>
</protein>
<dbReference type="InterPro" id="IPR010611">
    <property type="entry name" value="3D_dom"/>
</dbReference>
<proteinExistence type="predicted"/>
<dbReference type="AlphaFoldDB" id="A0AB36RBY2"/>
<dbReference type="GO" id="GO:0004553">
    <property type="term" value="F:hydrolase activity, hydrolyzing O-glycosyl compounds"/>
    <property type="evidence" value="ECO:0007669"/>
    <property type="project" value="InterPro"/>
</dbReference>
<dbReference type="Pfam" id="PF06725">
    <property type="entry name" value="3D"/>
    <property type="match status" value="1"/>
</dbReference>
<gene>
    <name evidence="7" type="ORF">CIT25_12265</name>
</gene>